<reference evidence="2" key="1">
    <citation type="submission" date="2014-09" db="EMBL/GenBank/DDBJ databases">
        <title>Whole genome shotgun sequence of Streptomyces sp. NBRC 110027.</title>
        <authorList>
            <person name="Komaki H."/>
            <person name="Ichikawa N."/>
            <person name="Katano-Makiyama Y."/>
            <person name="Hosoyama A."/>
            <person name="Hashimoto M."/>
            <person name="Uohara A."/>
            <person name="Kitahashi Y."/>
            <person name="Ohji S."/>
            <person name="Kimura A."/>
            <person name="Yamazoe A."/>
            <person name="Igarashi Y."/>
            <person name="Fujita N."/>
        </authorList>
    </citation>
    <scope>NUCLEOTIDE SEQUENCE [LARGE SCALE GENOMIC DNA]</scope>
    <source>
        <strain evidence="2">NBRC 110027</strain>
    </source>
</reference>
<name>A0A0P4RI39_9ACTN</name>
<proteinExistence type="predicted"/>
<gene>
    <name evidence="1" type="ORF">TPA0598_11_01900</name>
</gene>
<dbReference type="Proteomes" id="UP000048965">
    <property type="component" value="Unassembled WGS sequence"/>
</dbReference>
<accession>A0A0P4RI39</accession>
<protein>
    <submittedName>
        <fullName evidence="1">5'-nucleotidase</fullName>
    </submittedName>
</protein>
<keyword evidence="2" id="KW-1185">Reference proteome</keyword>
<organism evidence="1 2">
    <name type="scientific">Streptomyces lydicamycinicus</name>
    <dbReference type="NCBI Taxonomy" id="1546107"/>
    <lineage>
        <taxon>Bacteria</taxon>
        <taxon>Bacillati</taxon>
        <taxon>Actinomycetota</taxon>
        <taxon>Actinomycetes</taxon>
        <taxon>Kitasatosporales</taxon>
        <taxon>Streptomycetaceae</taxon>
        <taxon>Streptomyces</taxon>
    </lineage>
</organism>
<evidence type="ECO:0000313" key="1">
    <source>
        <dbReference type="EMBL" id="GAO12629.1"/>
    </source>
</evidence>
<dbReference type="EMBL" id="BBNO01000011">
    <property type="protein sequence ID" value="GAO12629.1"/>
    <property type="molecule type" value="Genomic_DNA"/>
</dbReference>
<comment type="caution">
    <text evidence="1">The sequence shown here is derived from an EMBL/GenBank/DDBJ whole genome shotgun (WGS) entry which is preliminary data.</text>
</comment>
<sequence length="78" mass="8046">MRRGSCWAVNNCRASGGGIFSRVAAVEQGWSASDGIRKLMIGVVGRGAPGRVQGTGEVDPAVCASVDRKLTRGGVPVF</sequence>
<dbReference type="AlphaFoldDB" id="A0A0P4RI39"/>
<evidence type="ECO:0000313" key="2">
    <source>
        <dbReference type="Proteomes" id="UP000048965"/>
    </source>
</evidence>
<reference evidence="1 2" key="2">
    <citation type="journal article" date="2015" name="Stand. Genomic Sci.">
        <title>Draft genome sequence of marine-derived Streptomyces sp. TP-A0598, a producer of anti-MRSA antibiotic lydicamycins.</title>
        <authorList>
            <person name="Komaki H."/>
            <person name="Ichikawa N."/>
            <person name="Hosoyama A."/>
            <person name="Fujita N."/>
            <person name="Igarashi Y."/>
        </authorList>
    </citation>
    <scope>NUCLEOTIDE SEQUENCE [LARGE SCALE GENOMIC DNA]</scope>
    <source>
        <strain evidence="1 2">NBRC 110027</strain>
    </source>
</reference>